<proteinExistence type="predicted"/>
<dbReference type="InterPro" id="IPR036465">
    <property type="entry name" value="vWFA_dom_sf"/>
</dbReference>
<feature type="compositionally biased region" description="Basic and acidic residues" evidence="1">
    <location>
        <begin position="179"/>
        <end position="193"/>
    </location>
</feature>
<organism evidence="3 4">
    <name type="scientific">Jejudonia soesokkakensis</name>
    <dbReference type="NCBI Taxonomy" id="1323432"/>
    <lineage>
        <taxon>Bacteria</taxon>
        <taxon>Pseudomonadati</taxon>
        <taxon>Bacteroidota</taxon>
        <taxon>Flavobacteriia</taxon>
        <taxon>Flavobacteriales</taxon>
        <taxon>Flavobacteriaceae</taxon>
        <taxon>Jejudonia</taxon>
    </lineage>
</organism>
<accession>A0ABW2MRW9</accession>
<feature type="chain" id="PRO_5046164765" evidence="2">
    <location>
        <begin position="20"/>
        <end position="219"/>
    </location>
</feature>
<dbReference type="Proteomes" id="UP001596415">
    <property type="component" value="Unassembled WGS sequence"/>
</dbReference>
<evidence type="ECO:0000313" key="4">
    <source>
        <dbReference type="Proteomes" id="UP001596415"/>
    </source>
</evidence>
<keyword evidence="2" id="KW-0732">Signal</keyword>
<feature type="compositionally biased region" description="Low complexity" evidence="1">
    <location>
        <begin position="166"/>
        <end position="178"/>
    </location>
</feature>
<protein>
    <submittedName>
        <fullName evidence="3">VWA domain-containing protein</fullName>
    </submittedName>
</protein>
<name>A0ABW2MRW9_9FLAO</name>
<evidence type="ECO:0000256" key="1">
    <source>
        <dbReference type="SAM" id="MobiDB-lite"/>
    </source>
</evidence>
<feature type="region of interest" description="Disordered" evidence="1">
    <location>
        <begin position="166"/>
        <end position="193"/>
    </location>
</feature>
<dbReference type="Gene3D" id="3.40.50.410">
    <property type="entry name" value="von Willebrand factor, type A domain"/>
    <property type="match status" value="1"/>
</dbReference>
<dbReference type="SUPFAM" id="SSF53300">
    <property type="entry name" value="vWA-like"/>
    <property type="match status" value="1"/>
</dbReference>
<reference evidence="4" key="1">
    <citation type="journal article" date="2019" name="Int. J. Syst. Evol. Microbiol.">
        <title>The Global Catalogue of Microorganisms (GCM) 10K type strain sequencing project: providing services to taxonomists for standard genome sequencing and annotation.</title>
        <authorList>
            <consortium name="The Broad Institute Genomics Platform"/>
            <consortium name="The Broad Institute Genome Sequencing Center for Infectious Disease"/>
            <person name="Wu L."/>
            <person name="Ma J."/>
        </authorList>
    </citation>
    <scope>NUCLEOTIDE SEQUENCE [LARGE SCALE GENOMIC DNA]</scope>
    <source>
        <strain evidence="4">CGMCC 1.16306</strain>
    </source>
</reference>
<sequence>MKTVSTYVITLFLIGQCLAQNPSTADIETVMLSTRDLITHAADQYPSEQSQQLLLLINTNDSKFNSNERFYIQQGIKLLLKRSLPSDKLAIGTYGTSNKIILPFTEVSNTLFIETAIHKLLSENIKSNDEDGIDKAYQLMLTSISPENHNKVIMLRSDTNNLSSVAANQSSNSAVSKNENNENDSKEQQVKSTDDKKIGGAIILTALSLLPEILEVIKD</sequence>
<feature type="signal peptide" evidence="2">
    <location>
        <begin position="1"/>
        <end position="19"/>
    </location>
</feature>
<dbReference type="EMBL" id="JBHTBN010000001">
    <property type="protein sequence ID" value="MFC7356456.1"/>
    <property type="molecule type" value="Genomic_DNA"/>
</dbReference>
<comment type="caution">
    <text evidence="3">The sequence shown here is derived from an EMBL/GenBank/DDBJ whole genome shotgun (WGS) entry which is preliminary data.</text>
</comment>
<dbReference type="RefSeq" id="WP_380216217.1">
    <property type="nucleotide sequence ID" value="NZ_JBHTBN010000001.1"/>
</dbReference>
<gene>
    <name evidence="3" type="ORF">ACFQO1_02045</name>
</gene>
<keyword evidence="4" id="KW-1185">Reference proteome</keyword>
<evidence type="ECO:0000256" key="2">
    <source>
        <dbReference type="SAM" id="SignalP"/>
    </source>
</evidence>
<evidence type="ECO:0000313" key="3">
    <source>
        <dbReference type="EMBL" id="MFC7356456.1"/>
    </source>
</evidence>